<dbReference type="RefSeq" id="WP_188178150.1">
    <property type="nucleotide sequence ID" value="NZ_JACVVD010000019.1"/>
</dbReference>
<organism evidence="1 2">
    <name type="scientific">Paenibacillus sedimenti</name>
    <dbReference type="NCBI Taxonomy" id="2770274"/>
    <lineage>
        <taxon>Bacteria</taxon>
        <taxon>Bacillati</taxon>
        <taxon>Bacillota</taxon>
        <taxon>Bacilli</taxon>
        <taxon>Bacillales</taxon>
        <taxon>Paenibacillaceae</taxon>
        <taxon>Paenibacillus</taxon>
    </lineage>
</organism>
<proteinExistence type="predicted"/>
<name>A0A926QNG9_9BACL</name>
<reference evidence="1" key="1">
    <citation type="submission" date="2020-09" db="EMBL/GenBank/DDBJ databases">
        <title>Draft Genome Sequence of Paenibacillus sp. WST5.</title>
        <authorList>
            <person name="Bao Z."/>
        </authorList>
    </citation>
    <scope>NUCLEOTIDE SEQUENCE</scope>
    <source>
        <strain evidence="1">WST5</strain>
    </source>
</reference>
<dbReference type="AlphaFoldDB" id="A0A926QNG9"/>
<accession>A0A926QNG9</accession>
<sequence>MEDDDIKKRVSIEKSEWSDTREESYKQECFEIVFGFGDKLKIENKKVYVVKNGEAIEMTEPQKIKHFGTKCGSD</sequence>
<dbReference type="Proteomes" id="UP000650466">
    <property type="component" value="Unassembled WGS sequence"/>
</dbReference>
<keyword evidence="2" id="KW-1185">Reference proteome</keyword>
<evidence type="ECO:0000313" key="2">
    <source>
        <dbReference type="Proteomes" id="UP000650466"/>
    </source>
</evidence>
<gene>
    <name evidence="1" type="ORF">ICC18_30450</name>
</gene>
<comment type="caution">
    <text evidence="1">The sequence shown here is derived from an EMBL/GenBank/DDBJ whole genome shotgun (WGS) entry which is preliminary data.</text>
</comment>
<dbReference type="EMBL" id="JACVVD010000019">
    <property type="protein sequence ID" value="MBD0384369.1"/>
    <property type="molecule type" value="Genomic_DNA"/>
</dbReference>
<evidence type="ECO:0000313" key="1">
    <source>
        <dbReference type="EMBL" id="MBD0384369.1"/>
    </source>
</evidence>
<protein>
    <submittedName>
        <fullName evidence="1">Uncharacterized protein</fullName>
    </submittedName>
</protein>